<dbReference type="PANTHER" id="PTHR44119">
    <property type="entry name" value="MAGNESIUM-CHELATASE SUBUNIT CHLH, CHLOROPLASTIC"/>
    <property type="match status" value="1"/>
</dbReference>
<dbReference type="EMBL" id="CP115149">
    <property type="protein sequence ID" value="WBL36314.1"/>
    <property type="molecule type" value="Genomic_DNA"/>
</dbReference>
<gene>
    <name evidence="3" type="ORF">O0235_01645</name>
</gene>
<evidence type="ECO:0000313" key="3">
    <source>
        <dbReference type="EMBL" id="WBL36314.1"/>
    </source>
</evidence>
<dbReference type="CDD" id="cd10150">
    <property type="entry name" value="CobN_like"/>
    <property type="match status" value="1"/>
</dbReference>
<evidence type="ECO:0000259" key="2">
    <source>
        <dbReference type="Pfam" id="PF02514"/>
    </source>
</evidence>
<accession>A0ABY7M746</accession>
<dbReference type="PANTHER" id="PTHR44119:SF4">
    <property type="entry name" value="AEROBIC COBALTOCHELATASE SUBUNIT COBN"/>
    <property type="match status" value="1"/>
</dbReference>
<proteinExistence type="predicted"/>
<protein>
    <submittedName>
        <fullName evidence="3">Cobaltochelatase subunit CobN</fullName>
    </submittedName>
</protein>
<evidence type="ECO:0000313" key="4">
    <source>
        <dbReference type="Proteomes" id="UP001212803"/>
    </source>
</evidence>
<evidence type="ECO:0000256" key="1">
    <source>
        <dbReference type="SAM" id="MobiDB-lite"/>
    </source>
</evidence>
<keyword evidence="4" id="KW-1185">Reference proteome</keyword>
<feature type="region of interest" description="Disordered" evidence="1">
    <location>
        <begin position="282"/>
        <end position="314"/>
    </location>
</feature>
<feature type="domain" description="CobN/magnesium chelatase" evidence="2">
    <location>
        <begin position="2"/>
        <end position="791"/>
    </location>
</feature>
<organism evidence="3 4">
    <name type="scientific">Tepidiforma flava</name>
    <dbReference type="NCBI Taxonomy" id="3004094"/>
    <lineage>
        <taxon>Bacteria</taxon>
        <taxon>Bacillati</taxon>
        <taxon>Chloroflexota</taxon>
        <taxon>Tepidiformia</taxon>
        <taxon>Tepidiformales</taxon>
        <taxon>Tepidiformaceae</taxon>
        <taxon>Tepidiforma</taxon>
    </lineage>
</organism>
<dbReference type="InterPro" id="IPR003672">
    <property type="entry name" value="CobN/Mg_chltase"/>
</dbReference>
<dbReference type="Proteomes" id="UP001212803">
    <property type="component" value="Chromosome"/>
</dbReference>
<reference evidence="3 4" key="1">
    <citation type="journal article" date="2023" name="ISME J.">
        <title>Thermophilic Dehalococcoidia with unusual traits shed light on an unexpected past.</title>
        <authorList>
            <person name="Palmer M."/>
            <person name="Covington J.K."/>
            <person name="Zhou E.M."/>
            <person name="Thomas S.C."/>
            <person name="Habib N."/>
            <person name="Seymour C.O."/>
            <person name="Lai D."/>
            <person name="Johnston J."/>
            <person name="Hashimi A."/>
            <person name="Jiao J.Y."/>
            <person name="Muok A.R."/>
            <person name="Liu L."/>
            <person name="Xian W.D."/>
            <person name="Zhi X.Y."/>
            <person name="Li M.M."/>
            <person name="Silva L.P."/>
            <person name="Bowen B.P."/>
            <person name="Louie K."/>
            <person name="Briegel A."/>
            <person name="Pett-Ridge J."/>
            <person name="Weber P.K."/>
            <person name="Tocheva E.I."/>
            <person name="Woyke T."/>
            <person name="Northen T.R."/>
            <person name="Mayali X."/>
            <person name="Li W.J."/>
            <person name="Hedlund B.P."/>
        </authorList>
    </citation>
    <scope>NUCLEOTIDE SEQUENCE [LARGE SCALE GENOMIC DNA]</scope>
    <source>
        <strain evidence="3 4">YIM 72310</strain>
    </source>
</reference>
<sequence>MGAPPGRHYLDARGNLVVAGLVLGNVFVAVQPPRGYSMDRTAIMHQPDLPPPHPYFALYRWLREPAERGGFGADAIIQVGKHGSAEWLPGKGVGLGSDCYPDLFVGDLPVVYPFIIDGPGEGAAAKRRTHAVIVDHLPPPITNAELYGELAELDRLVDEYYLLERTDPGRLPYLQRQIWDVIRQAGLADELDRLLQDGGDGHVHEWDPREHEDGVPYALSDLSGEGFAHLVEAIHTYTHELGAAPIRAGLHVLGELPRGDELVDFTAAMLRVPNGDVPPWRRRWRPGAVSRGRAGAAGGAAPGRRHRRTAGDVPRTAGELQERLGELGRAALRAVVLEARAPAEAAEEAGPCRGERGPLVAVLGFVRERLLPALERTDDELGHVLDALGGRYVPPGPAGALTRGMAHALPTGRNFYAVDPRGIPSRVAWEVGQELAAATVDRYRRESGELPRSIGISMWGTTAMRNGGEDVALVLALIGVEPTWQRESRRVTGFRVRSIEELGRPRVDVVCRVSGFFRDAFPGVIELMGEAFDAVANLDEPLEVNPVRAHRLARAAALRDSGLSEAEAWQRAGVRVFGSAPGVYGAGVLQLLDEAAWEDSAEIAETFMAWGGHAYAPGMYGVPLGDELRDRLRLVDAAVQNQDNREHDILDADDYFQFQGGMATAVRLLRGRGPRLYFGDSSDPRRPRVRQTEDELDRVMRSRVLNPKWIAAMQEHGYRAGTEFAATVDYLFGWAATAGIVKDWQFERAAERYVLDAEMQRFLGRHNPWALRDMARRLMEAVRRGLWRAPEGMEARLEAALLEAEGAIEDRM</sequence>
<dbReference type="Pfam" id="PF02514">
    <property type="entry name" value="CobN-Mg_chel"/>
    <property type="match status" value="1"/>
</dbReference>
<name>A0ABY7M746_9CHLR</name>